<reference evidence="1 2" key="1">
    <citation type="journal article" date="2022" name="Nat. Ecol. Evol.">
        <title>A masculinizing supergene underlies an exaggerated male reproductive morph in a spider.</title>
        <authorList>
            <person name="Hendrickx F."/>
            <person name="De Corte Z."/>
            <person name="Sonet G."/>
            <person name="Van Belleghem S.M."/>
            <person name="Kostlbacher S."/>
            <person name="Vangestel C."/>
        </authorList>
    </citation>
    <scope>NUCLEOTIDE SEQUENCE [LARGE SCALE GENOMIC DNA]</scope>
    <source>
        <strain evidence="1">W744_W776</strain>
    </source>
</reference>
<accession>A0AAV6UVT6</accession>
<protein>
    <submittedName>
        <fullName evidence="1">Uncharacterized protein</fullName>
    </submittedName>
</protein>
<name>A0AAV6UVT6_9ARAC</name>
<evidence type="ECO:0000313" key="2">
    <source>
        <dbReference type="Proteomes" id="UP000827092"/>
    </source>
</evidence>
<dbReference type="AlphaFoldDB" id="A0AAV6UVT6"/>
<dbReference type="Proteomes" id="UP000827092">
    <property type="component" value="Unassembled WGS sequence"/>
</dbReference>
<gene>
    <name evidence="1" type="ORF">JTE90_011713</name>
</gene>
<organism evidence="1 2">
    <name type="scientific">Oedothorax gibbosus</name>
    <dbReference type="NCBI Taxonomy" id="931172"/>
    <lineage>
        <taxon>Eukaryota</taxon>
        <taxon>Metazoa</taxon>
        <taxon>Ecdysozoa</taxon>
        <taxon>Arthropoda</taxon>
        <taxon>Chelicerata</taxon>
        <taxon>Arachnida</taxon>
        <taxon>Araneae</taxon>
        <taxon>Araneomorphae</taxon>
        <taxon>Entelegynae</taxon>
        <taxon>Araneoidea</taxon>
        <taxon>Linyphiidae</taxon>
        <taxon>Erigoninae</taxon>
        <taxon>Oedothorax</taxon>
    </lineage>
</organism>
<proteinExistence type="predicted"/>
<evidence type="ECO:0000313" key="1">
    <source>
        <dbReference type="EMBL" id="KAG8187351.1"/>
    </source>
</evidence>
<dbReference type="EMBL" id="JAFNEN010000274">
    <property type="protein sequence ID" value="KAG8187351.1"/>
    <property type="molecule type" value="Genomic_DNA"/>
</dbReference>
<comment type="caution">
    <text evidence="1">The sequence shown here is derived from an EMBL/GenBank/DDBJ whole genome shotgun (WGS) entry which is preliminary data.</text>
</comment>
<sequence length="80" mass="9237">MALWNNQDTKARFQVTPVPEEQLLSAPTSPTWKIDTKVRFQVTPVPEEQLLSAPTSPTRRRVSKFLLDLCVSSRRRRVDD</sequence>
<keyword evidence="2" id="KW-1185">Reference proteome</keyword>